<feature type="transmembrane region" description="Helical" evidence="1">
    <location>
        <begin position="119"/>
        <end position="138"/>
    </location>
</feature>
<proteinExistence type="predicted"/>
<keyword evidence="1" id="KW-1133">Transmembrane helix</keyword>
<keyword evidence="3" id="KW-1185">Reference proteome</keyword>
<feature type="transmembrane region" description="Helical" evidence="1">
    <location>
        <begin position="54"/>
        <end position="73"/>
    </location>
</feature>
<reference evidence="2" key="1">
    <citation type="submission" date="2020-12" db="EMBL/GenBank/DDBJ databases">
        <title>Metabolic potential, ecology and presence of endohyphal bacteria is reflected in genomic diversity of Mucoromycotina.</title>
        <authorList>
            <person name="Muszewska A."/>
            <person name="Okrasinska A."/>
            <person name="Steczkiewicz K."/>
            <person name="Drgas O."/>
            <person name="Orlowska M."/>
            <person name="Perlinska-Lenart U."/>
            <person name="Aleksandrzak-Piekarczyk T."/>
            <person name="Szatraj K."/>
            <person name="Zielenkiewicz U."/>
            <person name="Pilsyk S."/>
            <person name="Malc E."/>
            <person name="Mieczkowski P."/>
            <person name="Kruszewska J.S."/>
            <person name="Biernat P."/>
            <person name="Pawlowska J."/>
        </authorList>
    </citation>
    <scope>NUCLEOTIDE SEQUENCE</scope>
    <source>
        <strain evidence="2">WA0000051536</strain>
    </source>
</reference>
<dbReference type="Pfam" id="PF14808">
    <property type="entry name" value="TMEM164"/>
    <property type="match status" value="1"/>
</dbReference>
<organism evidence="2 3">
    <name type="scientific">Umbelopsis vinacea</name>
    <dbReference type="NCBI Taxonomy" id="44442"/>
    <lineage>
        <taxon>Eukaryota</taxon>
        <taxon>Fungi</taxon>
        <taxon>Fungi incertae sedis</taxon>
        <taxon>Mucoromycota</taxon>
        <taxon>Mucoromycotina</taxon>
        <taxon>Umbelopsidomycetes</taxon>
        <taxon>Umbelopsidales</taxon>
        <taxon>Umbelopsidaceae</taxon>
        <taxon>Umbelopsis</taxon>
    </lineage>
</organism>
<evidence type="ECO:0000313" key="2">
    <source>
        <dbReference type="EMBL" id="KAG2186630.1"/>
    </source>
</evidence>
<dbReference type="PANTHER" id="PTHR20948:SF2">
    <property type="entry name" value="TRANSMEMBRANE PROTEIN 164"/>
    <property type="match status" value="1"/>
</dbReference>
<name>A0A8H7Q7A9_9FUNG</name>
<dbReference type="EMBL" id="JAEPRA010000004">
    <property type="protein sequence ID" value="KAG2186630.1"/>
    <property type="molecule type" value="Genomic_DNA"/>
</dbReference>
<evidence type="ECO:0000256" key="1">
    <source>
        <dbReference type="SAM" id="Phobius"/>
    </source>
</evidence>
<feature type="transmembrane region" description="Helical" evidence="1">
    <location>
        <begin position="212"/>
        <end position="237"/>
    </location>
</feature>
<comment type="caution">
    <text evidence="2">The sequence shown here is derived from an EMBL/GenBank/DDBJ whole genome shotgun (WGS) entry which is preliminary data.</text>
</comment>
<protein>
    <recommendedName>
        <fullName evidence="4">Transmembrane protein</fullName>
    </recommendedName>
</protein>
<keyword evidence="1" id="KW-0812">Transmembrane</keyword>
<evidence type="ECO:0000313" key="3">
    <source>
        <dbReference type="Proteomes" id="UP000612746"/>
    </source>
</evidence>
<feature type="transmembrane region" description="Helical" evidence="1">
    <location>
        <begin position="94"/>
        <end position="113"/>
    </location>
</feature>
<evidence type="ECO:0008006" key="4">
    <source>
        <dbReference type="Google" id="ProtNLM"/>
    </source>
</evidence>
<sequence length="297" mass="33595">MVNMLLSSNITTWESLGSIVEKYSVPLRPGAETDFSDSIFGAWFVSPAHHAFEFVTFAPLWISACLFFAWRAFGSHTKAFKMLTTFQPPYPPSPTEIGLLVALTVSFVVTVIHKIASNTVMFLLQPCHVSAGLLIAVMMWPDKRSPIPHLLLNVYLHTAWGAIAALLFPDLRDHEMLGEVTNFFVEHGLILIAPAYLLYSKRYVVMPASLDMALFSFFLYAFYHCPVLQILALRTAYNLNYVLVPPSLTILIELGPWYRITMYTIALISMMVTRFILFGLYLAVMPEKRLSKKEKSL</sequence>
<feature type="transmembrane region" description="Helical" evidence="1">
    <location>
        <begin position="180"/>
        <end position="200"/>
    </location>
</feature>
<feature type="transmembrane region" description="Helical" evidence="1">
    <location>
        <begin position="150"/>
        <end position="168"/>
    </location>
</feature>
<feature type="transmembrane region" description="Helical" evidence="1">
    <location>
        <begin position="257"/>
        <end position="284"/>
    </location>
</feature>
<dbReference type="AlphaFoldDB" id="A0A8H7Q7A9"/>
<dbReference type="OrthoDB" id="17328at2759"/>
<gene>
    <name evidence="2" type="ORF">INT44_002854</name>
</gene>
<keyword evidence="1" id="KW-0472">Membrane</keyword>
<dbReference type="PANTHER" id="PTHR20948">
    <property type="entry name" value="TRANSMEMBRANE PROTEIN 164"/>
    <property type="match status" value="1"/>
</dbReference>
<accession>A0A8H7Q7A9</accession>
<dbReference type="Proteomes" id="UP000612746">
    <property type="component" value="Unassembled WGS sequence"/>
</dbReference>
<dbReference type="InterPro" id="IPR026508">
    <property type="entry name" value="TMEM164"/>
</dbReference>